<proteinExistence type="predicted"/>
<accession>A0A0J9WJ53</accession>
<dbReference type="EMBL" id="DS231698">
    <property type="protein sequence ID" value="KNA99681.1"/>
    <property type="molecule type" value="Genomic_DNA"/>
</dbReference>
<dbReference type="AlphaFoldDB" id="A0A0J9WJ53"/>
<sequence length="127" mass="14326">MRSPAQTERHIEDKATAGLGVLSFRNSSFVRVVVLGQSGSWLSRCMDDHGHVYDTPAECVERLGSHISLSSSRLSDMVEQLACIQRLGIDTRAFPDYWAPGSIERPACIHRLNNWPPPRTYRMGNWN</sequence>
<gene>
    <name evidence="1" type="ORF">FOXG_18573</name>
</gene>
<evidence type="ECO:0000313" key="2">
    <source>
        <dbReference type="Proteomes" id="UP000009097"/>
    </source>
</evidence>
<dbReference type="RefSeq" id="XP_018237727.1">
    <property type="nucleotide sequence ID" value="XM_018398700.1"/>
</dbReference>
<dbReference type="Proteomes" id="UP000009097">
    <property type="component" value="Unassembled WGS sequence"/>
</dbReference>
<evidence type="ECO:0000313" key="1">
    <source>
        <dbReference type="EMBL" id="KNA99681.1"/>
    </source>
</evidence>
<reference evidence="1" key="1">
    <citation type="submission" date="2007-04" db="EMBL/GenBank/DDBJ databases">
        <authorList>
            <consortium name="The Broad Institute Genome Sequencing Platform"/>
            <person name="Birren B."/>
            <person name="Lander E."/>
            <person name="Galagan J."/>
            <person name="Nusbaum C."/>
            <person name="Devon K."/>
            <person name="Ma L.-J."/>
            <person name="Jaffe D."/>
            <person name="Butler J."/>
            <person name="Alvarez P."/>
            <person name="Gnerre S."/>
            <person name="Grabherr M."/>
            <person name="Kleber M."/>
            <person name="Mauceli E."/>
            <person name="Brockman W."/>
            <person name="MacCallum I.A."/>
            <person name="Young S."/>
            <person name="LaButti K."/>
            <person name="DeCaprio D."/>
            <person name="Crawford M."/>
            <person name="Koehrsen M."/>
            <person name="Engels R."/>
            <person name="Montgomery P."/>
            <person name="Pearson M."/>
            <person name="Howarth C."/>
            <person name="Larson L."/>
            <person name="White J."/>
            <person name="O'Leary S."/>
            <person name="Kodira C."/>
            <person name="Zeng Q."/>
            <person name="Yandava C."/>
            <person name="Alvarado L."/>
            <person name="Kistler C."/>
            <person name="Shim W.-B."/>
            <person name="Kang S."/>
            <person name="Woloshuk C."/>
        </authorList>
    </citation>
    <scope>NUCLEOTIDE SEQUENCE</scope>
    <source>
        <strain evidence="1">4287</strain>
    </source>
</reference>
<dbReference type="GeneID" id="28959279"/>
<protein>
    <submittedName>
        <fullName evidence="1">Uncharacterized protein</fullName>
    </submittedName>
</protein>
<dbReference type="VEuPathDB" id="FungiDB:FOXG_18573"/>
<reference evidence="1" key="2">
    <citation type="journal article" date="2010" name="Nature">
        <title>Comparative genomics reveals mobile pathogenicity chromosomes in Fusarium.</title>
        <authorList>
            <person name="Ma L.J."/>
            <person name="van der Does H.C."/>
            <person name="Borkovich K.A."/>
            <person name="Coleman J.J."/>
            <person name="Daboussi M.J."/>
            <person name="Di Pietro A."/>
            <person name="Dufresne M."/>
            <person name="Freitag M."/>
            <person name="Grabherr M."/>
            <person name="Henrissat B."/>
            <person name="Houterman P.M."/>
            <person name="Kang S."/>
            <person name="Shim W.B."/>
            <person name="Woloshuk C."/>
            <person name="Xie X."/>
            <person name="Xu J.R."/>
            <person name="Antoniw J."/>
            <person name="Baker S.E."/>
            <person name="Bluhm B.H."/>
            <person name="Breakspear A."/>
            <person name="Brown D.W."/>
            <person name="Butchko R.A."/>
            <person name="Chapman S."/>
            <person name="Coulson R."/>
            <person name="Coutinho P.M."/>
            <person name="Danchin E.G."/>
            <person name="Diener A."/>
            <person name="Gale L.R."/>
            <person name="Gardiner D.M."/>
            <person name="Goff S."/>
            <person name="Hammond-Kosack K.E."/>
            <person name="Hilburn K."/>
            <person name="Hua-Van A."/>
            <person name="Jonkers W."/>
            <person name="Kazan K."/>
            <person name="Kodira C.D."/>
            <person name="Koehrsen M."/>
            <person name="Kumar L."/>
            <person name="Lee Y.H."/>
            <person name="Li L."/>
            <person name="Manners J.M."/>
            <person name="Miranda-Saavedra D."/>
            <person name="Mukherjee M."/>
            <person name="Park G."/>
            <person name="Park J."/>
            <person name="Park S.Y."/>
            <person name="Proctor R.H."/>
            <person name="Regev A."/>
            <person name="Ruiz-Roldan M.C."/>
            <person name="Sain D."/>
            <person name="Sakthikumar S."/>
            <person name="Sykes S."/>
            <person name="Schwartz D.C."/>
            <person name="Turgeon B.G."/>
            <person name="Wapinski I."/>
            <person name="Yoder O."/>
            <person name="Young S."/>
            <person name="Zeng Q."/>
            <person name="Zhou S."/>
            <person name="Galagan J."/>
            <person name="Cuomo C.A."/>
            <person name="Kistler H.C."/>
            <person name="Rep M."/>
        </authorList>
    </citation>
    <scope>NUCLEOTIDE SEQUENCE [LARGE SCALE GENOMIC DNA]</scope>
    <source>
        <strain evidence="1">4287</strain>
    </source>
</reference>
<organism evidence="1 2">
    <name type="scientific">Fusarium oxysporum f. sp. lycopersici (strain 4287 / CBS 123668 / FGSC 9935 / NRRL 34936)</name>
    <name type="common">Fusarium vascular wilt of tomato</name>
    <dbReference type="NCBI Taxonomy" id="426428"/>
    <lineage>
        <taxon>Eukaryota</taxon>
        <taxon>Fungi</taxon>
        <taxon>Dikarya</taxon>
        <taxon>Ascomycota</taxon>
        <taxon>Pezizomycotina</taxon>
        <taxon>Sordariomycetes</taxon>
        <taxon>Hypocreomycetidae</taxon>
        <taxon>Hypocreales</taxon>
        <taxon>Nectriaceae</taxon>
        <taxon>Fusarium</taxon>
        <taxon>Fusarium oxysporum species complex</taxon>
    </lineage>
</organism>
<name>A0A0J9WJ53_FUSO4</name>
<dbReference type="KEGG" id="fox:FOXG_18573"/>